<keyword evidence="3" id="KW-1185">Reference proteome</keyword>
<feature type="domain" description="Carboxymuconolactone decarboxylase-like" evidence="1">
    <location>
        <begin position="7"/>
        <end position="79"/>
    </location>
</feature>
<dbReference type="InterPro" id="IPR003779">
    <property type="entry name" value="CMD-like"/>
</dbReference>
<dbReference type="RefSeq" id="WP_277858767.1">
    <property type="nucleotide sequence ID" value="NZ_JARRAG010000001.1"/>
</dbReference>
<protein>
    <submittedName>
        <fullName evidence="2">Carboxymuconolactone decarboxylase family protein</fullName>
    </submittedName>
</protein>
<dbReference type="EMBL" id="JARRAG010000001">
    <property type="protein sequence ID" value="MDG3002403.1"/>
    <property type="molecule type" value="Genomic_DNA"/>
</dbReference>
<evidence type="ECO:0000313" key="2">
    <source>
        <dbReference type="EMBL" id="MDG3002403.1"/>
    </source>
</evidence>
<gene>
    <name evidence="2" type="ORF">PZE19_01255</name>
</gene>
<dbReference type="InterPro" id="IPR029032">
    <property type="entry name" value="AhpD-like"/>
</dbReference>
<evidence type="ECO:0000313" key="3">
    <source>
        <dbReference type="Proteomes" id="UP001216907"/>
    </source>
</evidence>
<accession>A0ABT6F492</accession>
<name>A0ABT6F492_9BACT</name>
<dbReference type="Pfam" id="PF02627">
    <property type="entry name" value="CMD"/>
    <property type="match status" value="1"/>
</dbReference>
<reference evidence="2 3" key="1">
    <citation type="submission" date="2023-03" db="EMBL/GenBank/DDBJ databases">
        <title>Paludisphaera mucosa sp. nov. a novel planctomycete from northern fen.</title>
        <authorList>
            <person name="Ivanova A."/>
        </authorList>
    </citation>
    <scope>NUCLEOTIDE SEQUENCE [LARGE SCALE GENOMIC DNA]</scope>
    <source>
        <strain evidence="2 3">Pla2</strain>
    </source>
</reference>
<organism evidence="2 3">
    <name type="scientific">Paludisphaera mucosa</name>
    <dbReference type="NCBI Taxonomy" id="3030827"/>
    <lineage>
        <taxon>Bacteria</taxon>
        <taxon>Pseudomonadati</taxon>
        <taxon>Planctomycetota</taxon>
        <taxon>Planctomycetia</taxon>
        <taxon>Isosphaerales</taxon>
        <taxon>Isosphaeraceae</taxon>
        <taxon>Paludisphaera</taxon>
    </lineage>
</organism>
<dbReference type="Proteomes" id="UP001216907">
    <property type="component" value="Unassembled WGS sequence"/>
</dbReference>
<proteinExistence type="predicted"/>
<evidence type="ECO:0000259" key="1">
    <source>
        <dbReference type="Pfam" id="PF02627"/>
    </source>
</evidence>
<sequence length="106" mass="10901">MGYDGRAVLGFLGDAHDTPLLTDREKHLLGLAVTMTRGCQVCTRNRIEKARATGIGDDVLNALVDVVAAVNAGVTAATAREGFRLADAPAAESTCGDLCAAEGGRS</sequence>
<dbReference type="SUPFAM" id="SSF69118">
    <property type="entry name" value="AhpD-like"/>
    <property type="match status" value="1"/>
</dbReference>
<comment type="caution">
    <text evidence="2">The sequence shown here is derived from an EMBL/GenBank/DDBJ whole genome shotgun (WGS) entry which is preliminary data.</text>
</comment>
<dbReference type="Gene3D" id="1.20.1290.10">
    <property type="entry name" value="AhpD-like"/>
    <property type="match status" value="1"/>
</dbReference>